<dbReference type="InterPro" id="IPR000266">
    <property type="entry name" value="Ribosomal_uS17"/>
</dbReference>
<dbReference type="CDD" id="cd00364">
    <property type="entry name" value="Ribosomal_uS17"/>
    <property type="match status" value="1"/>
</dbReference>
<keyword evidence="2 6" id="KW-0699">rRNA-binding</keyword>
<dbReference type="Proteomes" id="UP000034778">
    <property type="component" value="Unassembled WGS sequence"/>
</dbReference>
<dbReference type="SUPFAM" id="SSF50249">
    <property type="entry name" value="Nucleic acid-binding proteins"/>
    <property type="match status" value="1"/>
</dbReference>
<dbReference type="PRINTS" id="PR00973">
    <property type="entry name" value="RIBOSOMALS17"/>
</dbReference>
<comment type="caution">
    <text evidence="7">The sequence shown here is derived from an EMBL/GenBank/DDBJ whole genome shotgun (WGS) entry which is preliminary data.</text>
</comment>
<dbReference type="GO" id="GO:0022627">
    <property type="term" value="C:cytosolic small ribosomal subunit"/>
    <property type="evidence" value="ECO:0007669"/>
    <property type="project" value="UniProtKB-UniRule"/>
</dbReference>
<keyword evidence="3 6" id="KW-0694">RNA-binding</keyword>
<accession>A0A0F9ZLC0</accession>
<dbReference type="STRING" id="1618566.UR35_C0005G0044"/>
<gene>
    <name evidence="6" type="primary">rpsQ</name>
    <name evidence="7" type="ORF">UR35_C0005G0044</name>
</gene>
<comment type="similarity">
    <text evidence="1 6">Belongs to the universal ribosomal protein uS17 family.</text>
</comment>
<protein>
    <recommendedName>
        <fullName evidence="6">Small ribosomal subunit protein uS17</fullName>
    </recommendedName>
</protein>
<evidence type="ECO:0000313" key="7">
    <source>
        <dbReference type="EMBL" id="KKP44914.1"/>
    </source>
</evidence>
<sequence length="74" mass="8909">MKIFQGKIISNKNKKTLVIEVERLLAHPLYKKRFTRSKKYQVHSESEHKVGEIVKFVETRPISKMKRWKVLENK</sequence>
<name>A0A0F9ZLC0_9BACT</name>
<dbReference type="GO" id="GO:0006412">
    <property type="term" value="P:translation"/>
    <property type="evidence" value="ECO:0007669"/>
    <property type="project" value="UniProtKB-UniRule"/>
</dbReference>
<evidence type="ECO:0000256" key="5">
    <source>
        <dbReference type="ARBA" id="ARBA00023274"/>
    </source>
</evidence>
<dbReference type="AlphaFoldDB" id="A0A0F9ZLC0"/>
<comment type="function">
    <text evidence="6">One of the primary rRNA binding proteins, it binds specifically to the 5'-end of 16S ribosomal RNA.</text>
</comment>
<dbReference type="GO" id="GO:0019843">
    <property type="term" value="F:rRNA binding"/>
    <property type="evidence" value="ECO:0007669"/>
    <property type="project" value="UniProtKB-UniRule"/>
</dbReference>
<dbReference type="EMBL" id="LBOW01000005">
    <property type="protein sequence ID" value="KKP44914.1"/>
    <property type="molecule type" value="Genomic_DNA"/>
</dbReference>
<dbReference type="HAMAP" id="MF_01345_B">
    <property type="entry name" value="Ribosomal_uS17_B"/>
    <property type="match status" value="1"/>
</dbReference>
<keyword evidence="4 6" id="KW-0689">Ribosomal protein</keyword>
<dbReference type="NCBIfam" id="TIGR03635">
    <property type="entry name" value="uS17_bact"/>
    <property type="match status" value="1"/>
</dbReference>
<dbReference type="NCBIfam" id="NF004123">
    <property type="entry name" value="PRK05610.1"/>
    <property type="match status" value="1"/>
</dbReference>
<keyword evidence="5 6" id="KW-0687">Ribonucleoprotein</keyword>
<dbReference type="InterPro" id="IPR019984">
    <property type="entry name" value="Ribosomal_uS17_bact/chlr"/>
</dbReference>
<reference evidence="7 8" key="1">
    <citation type="journal article" date="2015" name="Nature">
        <title>rRNA introns, odd ribosomes, and small enigmatic genomes across a large radiation of phyla.</title>
        <authorList>
            <person name="Brown C.T."/>
            <person name="Hug L.A."/>
            <person name="Thomas B.C."/>
            <person name="Sharon I."/>
            <person name="Castelle C.J."/>
            <person name="Singh A."/>
            <person name="Wilkins M.J."/>
            <person name="Williams K.H."/>
            <person name="Banfield J.F."/>
        </authorList>
    </citation>
    <scope>NUCLEOTIDE SEQUENCE [LARGE SCALE GENOMIC DNA]</scope>
</reference>
<organism evidence="7 8">
    <name type="scientific">Candidatus Woesebacteria bacterium GW2011_GWB1_33_22</name>
    <dbReference type="NCBI Taxonomy" id="1618566"/>
    <lineage>
        <taxon>Bacteria</taxon>
        <taxon>Candidatus Woeseibacteriota</taxon>
    </lineage>
</organism>
<proteinExistence type="inferred from homology"/>
<dbReference type="PANTHER" id="PTHR10744">
    <property type="entry name" value="40S RIBOSOMAL PROTEIN S11 FAMILY MEMBER"/>
    <property type="match status" value="1"/>
</dbReference>
<dbReference type="Gene3D" id="2.40.50.140">
    <property type="entry name" value="Nucleic acid-binding proteins"/>
    <property type="match status" value="1"/>
</dbReference>
<evidence type="ECO:0000256" key="4">
    <source>
        <dbReference type="ARBA" id="ARBA00022980"/>
    </source>
</evidence>
<dbReference type="InterPro" id="IPR012340">
    <property type="entry name" value="NA-bd_OB-fold"/>
</dbReference>
<evidence type="ECO:0000313" key="8">
    <source>
        <dbReference type="Proteomes" id="UP000034778"/>
    </source>
</evidence>
<evidence type="ECO:0000256" key="2">
    <source>
        <dbReference type="ARBA" id="ARBA00022730"/>
    </source>
</evidence>
<dbReference type="PANTHER" id="PTHR10744:SF1">
    <property type="entry name" value="SMALL RIBOSOMAL SUBUNIT PROTEIN US17M"/>
    <property type="match status" value="1"/>
</dbReference>
<dbReference type="Pfam" id="PF00366">
    <property type="entry name" value="Ribosomal_S17"/>
    <property type="match status" value="1"/>
</dbReference>
<dbReference type="GO" id="GO:0003735">
    <property type="term" value="F:structural constituent of ribosome"/>
    <property type="evidence" value="ECO:0007669"/>
    <property type="project" value="UniProtKB-UniRule"/>
</dbReference>
<evidence type="ECO:0000256" key="6">
    <source>
        <dbReference type="HAMAP-Rule" id="MF_01345"/>
    </source>
</evidence>
<evidence type="ECO:0000256" key="1">
    <source>
        <dbReference type="ARBA" id="ARBA00010254"/>
    </source>
</evidence>
<evidence type="ECO:0000256" key="3">
    <source>
        <dbReference type="ARBA" id="ARBA00022884"/>
    </source>
</evidence>
<comment type="subunit">
    <text evidence="6">Part of the 30S ribosomal subunit.</text>
</comment>